<proteinExistence type="predicted"/>
<evidence type="ECO:0000313" key="1">
    <source>
        <dbReference type="EMBL" id="KNC71497.1"/>
    </source>
</evidence>
<sequence>MNNIAIVAAEIENEMHAGAKTVTPRVDSLDVDVDNTADSEDEDLFVGAPGNGGWTDVLL</sequence>
<reference evidence="1 2" key="1">
    <citation type="submission" date="2011-02" db="EMBL/GenBank/DDBJ databases">
        <title>The Genome Sequence of Sphaeroforma arctica JP610.</title>
        <authorList>
            <consortium name="The Broad Institute Genome Sequencing Platform"/>
            <person name="Russ C."/>
            <person name="Cuomo C."/>
            <person name="Young S.K."/>
            <person name="Zeng Q."/>
            <person name="Gargeya S."/>
            <person name="Alvarado L."/>
            <person name="Berlin A."/>
            <person name="Chapman S.B."/>
            <person name="Chen Z."/>
            <person name="Freedman E."/>
            <person name="Gellesch M."/>
            <person name="Goldberg J."/>
            <person name="Griggs A."/>
            <person name="Gujja S."/>
            <person name="Heilman E."/>
            <person name="Heiman D."/>
            <person name="Howarth C."/>
            <person name="Mehta T."/>
            <person name="Neiman D."/>
            <person name="Pearson M."/>
            <person name="Roberts A."/>
            <person name="Saif S."/>
            <person name="Shea T."/>
            <person name="Shenoy N."/>
            <person name="Sisk P."/>
            <person name="Stolte C."/>
            <person name="Sykes S."/>
            <person name="White J."/>
            <person name="Yandava C."/>
            <person name="Burger G."/>
            <person name="Gray M.W."/>
            <person name="Holland P.W.H."/>
            <person name="King N."/>
            <person name="Lang F.B.F."/>
            <person name="Roger A.J."/>
            <person name="Ruiz-Trillo I."/>
            <person name="Haas B."/>
            <person name="Nusbaum C."/>
            <person name="Birren B."/>
        </authorList>
    </citation>
    <scope>NUCLEOTIDE SEQUENCE [LARGE SCALE GENOMIC DNA]</scope>
    <source>
        <strain evidence="1 2">JP610</strain>
    </source>
</reference>
<dbReference type="EMBL" id="KQ248684">
    <property type="protein sequence ID" value="KNC71497.1"/>
    <property type="molecule type" value="Genomic_DNA"/>
</dbReference>
<accession>A0A0L0F480</accession>
<evidence type="ECO:0000313" key="2">
    <source>
        <dbReference type="Proteomes" id="UP000054560"/>
    </source>
</evidence>
<protein>
    <submittedName>
        <fullName evidence="1">Uncharacterized protein</fullName>
    </submittedName>
</protein>
<dbReference type="Proteomes" id="UP000054560">
    <property type="component" value="Unassembled WGS sequence"/>
</dbReference>
<keyword evidence="2" id="KW-1185">Reference proteome</keyword>
<name>A0A0L0F480_9EUKA</name>
<dbReference type="RefSeq" id="XP_014145399.1">
    <property type="nucleotide sequence ID" value="XM_014289924.1"/>
</dbReference>
<gene>
    <name evidence="1" type="ORF">SARC_15961</name>
</gene>
<dbReference type="GeneID" id="25916465"/>
<organism evidence="1 2">
    <name type="scientific">Sphaeroforma arctica JP610</name>
    <dbReference type="NCBI Taxonomy" id="667725"/>
    <lineage>
        <taxon>Eukaryota</taxon>
        <taxon>Ichthyosporea</taxon>
        <taxon>Ichthyophonida</taxon>
        <taxon>Sphaeroforma</taxon>
    </lineage>
</organism>
<feature type="non-terminal residue" evidence="1">
    <location>
        <position position="59"/>
    </location>
</feature>
<dbReference type="AlphaFoldDB" id="A0A0L0F480"/>